<dbReference type="GO" id="GO:0005960">
    <property type="term" value="C:glycine cleavage complex"/>
    <property type="evidence" value="ECO:0007669"/>
    <property type="project" value="TreeGrafter"/>
</dbReference>
<dbReference type="EMBL" id="AP019791">
    <property type="protein sequence ID" value="BBL80553.1"/>
    <property type="molecule type" value="Genomic_DNA"/>
</dbReference>
<dbReference type="GO" id="GO:0030170">
    <property type="term" value="F:pyridoxal phosphate binding"/>
    <property type="evidence" value="ECO:0007669"/>
    <property type="project" value="TreeGrafter"/>
</dbReference>
<dbReference type="Gene3D" id="3.90.1150.10">
    <property type="entry name" value="Aspartate Aminotransferase, domain 1"/>
    <property type="match status" value="1"/>
</dbReference>
<dbReference type="FunFam" id="3.40.640.10:FF:000224">
    <property type="entry name" value="Probable glycine dehydrogenase (decarboxylating) subunit 2"/>
    <property type="match status" value="1"/>
</dbReference>
<dbReference type="GO" id="GO:0016594">
    <property type="term" value="F:glycine binding"/>
    <property type="evidence" value="ECO:0007669"/>
    <property type="project" value="TreeGrafter"/>
</dbReference>
<protein>
    <recommendedName>
        <fullName evidence="2">glycine dehydrogenase (aminomethyl-transferring)</fullName>
        <ecNumber evidence="2">1.4.4.2</ecNumber>
    </recommendedName>
</protein>
<evidence type="ECO:0000256" key="2">
    <source>
        <dbReference type="ARBA" id="ARBA00012134"/>
    </source>
</evidence>
<evidence type="ECO:0000256" key="3">
    <source>
        <dbReference type="ARBA" id="ARBA00022898"/>
    </source>
</evidence>
<dbReference type="InterPro" id="IPR020581">
    <property type="entry name" value="GDC_P"/>
</dbReference>
<dbReference type="CDD" id="cd00613">
    <property type="entry name" value="GDC-P"/>
    <property type="match status" value="1"/>
</dbReference>
<dbReference type="Pfam" id="PF21478">
    <property type="entry name" value="GcvP2_C"/>
    <property type="match status" value="1"/>
</dbReference>
<gene>
    <name evidence="9" type="primary">gcvPB</name>
    <name evidence="9" type="ORF">RxyAA322_24070</name>
</gene>
<dbReference type="Gene3D" id="6.20.440.10">
    <property type="match status" value="1"/>
</dbReference>
<dbReference type="NCBIfam" id="NF003346">
    <property type="entry name" value="PRK04366.1"/>
    <property type="match status" value="1"/>
</dbReference>
<dbReference type="RefSeq" id="WP_143528548.1">
    <property type="nucleotide sequence ID" value="NZ_AP019791.1"/>
</dbReference>
<keyword evidence="3" id="KW-0663">Pyridoxal phosphate</keyword>
<dbReference type="InterPro" id="IPR015422">
    <property type="entry name" value="PyrdxlP-dep_Trfase_small"/>
</dbReference>
<name>A0A510HP37_9ACTN</name>
<evidence type="ECO:0000313" key="9">
    <source>
        <dbReference type="EMBL" id="BBL80553.1"/>
    </source>
</evidence>
<feature type="domain" description="Aminotransferase class V" evidence="7">
    <location>
        <begin position="156"/>
        <end position="277"/>
    </location>
</feature>
<dbReference type="EC" id="1.4.4.2" evidence="2"/>
<evidence type="ECO:0000259" key="8">
    <source>
        <dbReference type="Pfam" id="PF21478"/>
    </source>
</evidence>
<feature type="compositionally biased region" description="Basic and acidic residues" evidence="6">
    <location>
        <begin position="1"/>
        <end position="11"/>
    </location>
</feature>
<dbReference type="GO" id="GO:0005829">
    <property type="term" value="C:cytosol"/>
    <property type="evidence" value="ECO:0007669"/>
    <property type="project" value="TreeGrafter"/>
</dbReference>
<keyword evidence="4" id="KW-0560">Oxidoreductase</keyword>
<dbReference type="PANTHER" id="PTHR11773">
    <property type="entry name" value="GLYCINE DEHYDROGENASE, DECARBOXYLATING"/>
    <property type="match status" value="1"/>
</dbReference>
<feature type="domain" description="Glycine dehydrogenase C-terminal" evidence="8">
    <location>
        <begin position="348"/>
        <end position="440"/>
    </location>
</feature>
<dbReference type="InterPro" id="IPR000192">
    <property type="entry name" value="Aminotrans_V_dom"/>
</dbReference>
<sequence length="471" mass="52232">MLGNLIRDKGRSGRRGYTLPRPDVELVSPEDVIPERFLRRERPRLPEVDEPTVVRHYTNLSRRNWGIDTNFYPLGSCTMKHNPRANEVAAANSGFAGLHPLQPEEQVQGALQIMYELQGFLAEISGFPAVSLQPLAGAQGELTSILMIRDYFRDAGDTGRRVVLIPQTAHGTNPATAAMAGFEAREIGLDDRGCVDVEELRRMADESTAALMITNPNTCGVFERNMEEIAGILHSVGAFLYMDGANMNANMGRMRPADAGVDIMHFNLHKTFSTPHGGGGPGSGAIACSERLAPFRPDPVVERTGDAYRFVRPEKSIGRVATFHGNFGPMLRAWSYIRMHGPELREVTDLAVLNANYVRARLKGTYRLPYEGPCKHEVVVQPPKGMRALDIAKGLIDHGFHPPTIYFPLVVKEAMLIEPTETESKETLDDFVGAMLELAEAKPEELEEAPTRAPTRRLDEARAARRLKARW</sequence>
<dbReference type="Proteomes" id="UP000318065">
    <property type="component" value="Chromosome"/>
</dbReference>
<dbReference type="Pfam" id="PF00266">
    <property type="entry name" value="Aminotran_5"/>
    <property type="match status" value="1"/>
</dbReference>
<dbReference type="GO" id="GO:0004375">
    <property type="term" value="F:glycine dehydrogenase (decarboxylating) activity"/>
    <property type="evidence" value="ECO:0007669"/>
    <property type="project" value="UniProtKB-EC"/>
</dbReference>
<accession>A0A510HP37</accession>
<evidence type="ECO:0000256" key="5">
    <source>
        <dbReference type="ARBA" id="ARBA00049026"/>
    </source>
</evidence>
<evidence type="ECO:0000313" key="10">
    <source>
        <dbReference type="Proteomes" id="UP000318065"/>
    </source>
</evidence>
<dbReference type="Gene3D" id="3.40.640.10">
    <property type="entry name" value="Type I PLP-dependent aspartate aminotransferase-like (Major domain)"/>
    <property type="match status" value="1"/>
</dbReference>
<evidence type="ECO:0000256" key="4">
    <source>
        <dbReference type="ARBA" id="ARBA00023002"/>
    </source>
</evidence>
<dbReference type="AlphaFoldDB" id="A0A510HP37"/>
<dbReference type="GO" id="GO:0019464">
    <property type="term" value="P:glycine decarboxylation via glycine cleavage system"/>
    <property type="evidence" value="ECO:0007669"/>
    <property type="project" value="TreeGrafter"/>
</dbReference>
<dbReference type="OrthoDB" id="9801272at2"/>
<keyword evidence="10" id="KW-1185">Reference proteome</keyword>
<dbReference type="InterPro" id="IPR015424">
    <property type="entry name" value="PyrdxlP-dep_Trfase"/>
</dbReference>
<feature type="region of interest" description="Disordered" evidence="6">
    <location>
        <begin position="1"/>
        <end position="21"/>
    </location>
</feature>
<evidence type="ECO:0000259" key="7">
    <source>
        <dbReference type="Pfam" id="PF00266"/>
    </source>
</evidence>
<dbReference type="PANTHER" id="PTHR11773:SF1">
    <property type="entry name" value="GLYCINE DEHYDROGENASE (DECARBOXYLATING), MITOCHONDRIAL"/>
    <property type="match status" value="1"/>
</dbReference>
<evidence type="ECO:0000256" key="1">
    <source>
        <dbReference type="ARBA" id="ARBA00003788"/>
    </source>
</evidence>
<dbReference type="SUPFAM" id="SSF53383">
    <property type="entry name" value="PLP-dependent transferases"/>
    <property type="match status" value="1"/>
</dbReference>
<evidence type="ECO:0000256" key="6">
    <source>
        <dbReference type="SAM" id="MobiDB-lite"/>
    </source>
</evidence>
<proteinExistence type="predicted"/>
<dbReference type="InterPro" id="IPR049316">
    <property type="entry name" value="GDC-P_C"/>
</dbReference>
<comment type="function">
    <text evidence="1">The glycine cleavage system catalyzes the degradation of glycine. The P protein binds the alpha-amino group of glycine through its pyridoxal phosphate cofactor; CO(2) is released and the remaining methylamine moiety is then transferred to the lipoamide cofactor of the H protein.</text>
</comment>
<dbReference type="InterPro" id="IPR015421">
    <property type="entry name" value="PyrdxlP-dep_Trfase_major"/>
</dbReference>
<reference evidence="9" key="1">
    <citation type="journal article" date="2019" name="Microbiol. Resour. Announc.">
        <title>Complete Genome Sequence of Rubrobacter xylanophilus Strain AA3-22, Isolated from Arima Onsen in Japan.</title>
        <authorList>
            <person name="Tomariguchi N."/>
            <person name="Miyazaki K."/>
        </authorList>
    </citation>
    <scope>NUCLEOTIDE SEQUENCE [LARGE SCALE GENOMIC DNA]</scope>
    <source>
        <strain evidence="9">AA3-22</strain>
    </source>
</reference>
<comment type="catalytic activity">
    <reaction evidence="5">
        <text>N(6)-[(R)-lipoyl]-L-lysyl-[glycine-cleavage complex H protein] + glycine + H(+) = N(6)-[(R)-S(8)-aminomethyldihydrolipoyl]-L-lysyl-[glycine-cleavage complex H protein] + CO2</text>
        <dbReference type="Rhea" id="RHEA:24304"/>
        <dbReference type="Rhea" id="RHEA-COMP:10494"/>
        <dbReference type="Rhea" id="RHEA-COMP:10495"/>
        <dbReference type="ChEBI" id="CHEBI:15378"/>
        <dbReference type="ChEBI" id="CHEBI:16526"/>
        <dbReference type="ChEBI" id="CHEBI:57305"/>
        <dbReference type="ChEBI" id="CHEBI:83099"/>
        <dbReference type="ChEBI" id="CHEBI:83143"/>
        <dbReference type="EC" id="1.4.4.2"/>
    </reaction>
</comment>
<organism evidence="9 10">
    <name type="scientific">Rubrobacter xylanophilus</name>
    <dbReference type="NCBI Taxonomy" id="49319"/>
    <lineage>
        <taxon>Bacteria</taxon>
        <taxon>Bacillati</taxon>
        <taxon>Actinomycetota</taxon>
        <taxon>Rubrobacteria</taxon>
        <taxon>Rubrobacterales</taxon>
        <taxon>Rubrobacteraceae</taxon>
        <taxon>Rubrobacter</taxon>
    </lineage>
</organism>